<comment type="subcellular location">
    <subcellularLocation>
        <location evidence="1">Nucleus</location>
    </subcellularLocation>
</comment>
<evidence type="ECO:0000313" key="15">
    <source>
        <dbReference type="EMBL" id="OEJ88727.1"/>
    </source>
</evidence>
<evidence type="ECO:0000313" key="16">
    <source>
        <dbReference type="Proteomes" id="UP000095358"/>
    </source>
</evidence>
<dbReference type="GO" id="GO:0008270">
    <property type="term" value="F:zinc ion binding"/>
    <property type="evidence" value="ECO:0007669"/>
    <property type="project" value="UniProtKB-KW"/>
</dbReference>
<feature type="unsure residue" description="D or N" evidence="15">
    <location>
        <position position="310"/>
    </location>
</feature>
<evidence type="ECO:0000256" key="4">
    <source>
        <dbReference type="ARBA" id="ARBA00022679"/>
    </source>
</evidence>
<dbReference type="Gene3D" id="3.30.60.60">
    <property type="entry name" value="N-acetyl transferase-like"/>
    <property type="match status" value="1"/>
</dbReference>
<keyword evidence="4 15" id="KW-0808">Transferase</keyword>
<keyword evidence="12" id="KW-0012">Acyltransferase</keyword>
<feature type="domain" description="MYST-type HAT" evidence="14">
    <location>
        <begin position="19"/>
        <end position="362"/>
    </location>
</feature>
<dbReference type="VEuPathDB" id="FungiDB:AWRI3580_g2307"/>
<proteinExistence type="inferred from homology"/>
<dbReference type="GO" id="GO:0005634">
    <property type="term" value="C:nucleus"/>
    <property type="evidence" value="ECO:0007669"/>
    <property type="project" value="UniProtKB-SubCell"/>
</dbReference>
<comment type="caution">
    <text evidence="15">The sequence shown here is derived from an EMBL/GenBank/DDBJ whole genome shotgun (WGS) entry which is preliminary data.</text>
</comment>
<keyword evidence="16" id="KW-1185">Reference proteome</keyword>
<keyword evidence="10" id="KW-0804">Transcription</keyword>
<evidence type="ECO:0000256" key="8">
    <source>
        <dbReference type="ARBA" id="ARBA00022990"/>
    </source>
</evidence>
<evidence type="ECO:0000256" key="1">
    <source>
        <dbReference type="ARBA" id="ARBA00004123"/>
    </source>
</evidence>
<dbReference type="SUPFAM" id="SSF55729">
    <property type="entry name" value="Acyl-CoA N-acyltransferases (Nat)"/>
    <property type="match status" value="1"/>
</dbReference>
<evidence type="ECO:0000256" key="9">
    <source>
        <dbReference type="ARBA" id="ARBA00023015"/>
    </source>
</evidence>
<dbReference type="PROSITE" id="PS51726">
    <property type="entry name" value="MYST_HAT"/>
    <property type="match status" value="1"/>
</dbReference>
<dbReference type="Proteomes" id="UP000095358">
    <property type="component" value="Unassembled WGS sequence"/>
</dbReference>
<dbReference type="Gene3D" id="1.10.10.10">
    <property type="entry name" value="Winged helix-like DNA-binding domain superfamily/Winged helix DNA-binding domain"/>
    <property type="match status" value="1"/>
</dbReference>
<dbReference type="InterPro" id="IPR050603">
    <property type="entry name" value="MYST_HAT"/>
</dbReference>
<gene>
    <name evidence="15" type="ORF">AWRI3580_g2307</name>
</gene>
<evidence type="ECO:0000256" key="10">
    <source>
        <dbReference type="ARBA" id="ARBA00023163"/>
    </source>
</evidence>
<dbReference type="Gene3D" id="3.40.630.30">
    <property type="match status" value="1"/>
</dbReference>
<dbReference type="InterPro" id="IPR002717">
    <property type="entry name" value="HAT_MYST-type"/>
</dbReference>
<dbReference type="STRING" id="29833.A0A1E5RPB7"/>
<dbReference type="Pfam" id="PF01853">
    <property type="entry name" value="MOZ_SAS"/>
    <property type="match status" value="1"/>
</dbReference>
<evidence type="ECO:0000256" key="11">
    <source>
        <dbReference type="ARBA" id="ARBA00023242"/>
    </source>
</evidence>
<keyword evidence="6" id="KW-0863">Zinc-finger</keyword>
<comment type="similarity">
    <text evidence="2">Belongs to the MYST (SAS/MOZ) family.</text>
</comment>
<evidence type="ECO:0000256" key="3">
    <source>
        <dbReference type="ARBA" id="ARBA00013184"/>
    </source>
</evidence>
<organism evidence="15 16">
    <name type="scientific">Hanseniaspora uvarum</name>
    <name type="common">Yeast</name>
    <name type="synonym">Kloeckera apiculata</name>
    <dbReference type="NCBI Taxonomy" id="29833"/>
    <lineage>
        <taxon>Eukaryota</taxon>
        <taxon>Fungi</taxon>
        <taxon>Dikarya</taxon>
        <taxon>Ascomycota</taxon>
        <taxon>Saccharomycotina</taxon>
        <taxon>Saccharomycetes</taxon>
        <taxon>Saccharomycodales</taxon>
        <taxon>Saccharomycodaceae</taxon>
        <taxon>Hanseniaspora</taxon>
    </lineage>
</organism>
<keyword evidence="11" id="KW-0539">Nucleus</keyword>
<dbReference type="PANTHER" id="PTHR10615">
    <property type="entry name" value="HISTONE ACETYLTRANSFERASE"/>
    <property type="match status" value="1"/>
</dbReference>
<sequence length="362" mass="42463">MKAKVIDIDPKLFEYHGVLSYPNVKDINLGLSYVLKPLYGNNAVFSKKHYTKTGNFVLGPEYEEKMDENIEEIKKQEENLDVIINSNANIDKTWLDTLYFCEYCFRYTNLKDDLTNHIENCYYKHNLPGRHVYIGDEYLIKKVSTQTHALFLQCMCLFTKFFLDNKSSFCNIEEFEFYVLYAKESDTELSIRNKPLGFFSKQIGSLSFESLSSIMIIPPYTKRKLGTLLIEFSYAIGIHELTSFGKMISSKEVITTGPESPLSPFGLSLYLNYWQKVLVKKMIEYRNKKDIGNVSLIRYLINETHFEPNDIILTLKSIECIKVSKKRNSKFIDWDVVEQFYKRKNLINHKPLINNDELLFHY</sequence>
<dbReference type="AlphaFoldDB" id="A0A1E5RPB7"/>
<dbReference type="GO" id="GO:0046972">
    <property type="term" value="F:histone H4K16 acetyltransferase activity"/>
    <property type="evidence" value="ECO:0007669"/>
    <property type="project" value="TreeGrafter"/>
</dbReference>
<dbReference type="InterPro" id="IPR016181">
    <property type="entry name" value="Acyl_CoA_acyltransferase"/>
</dbReference>
<keyword evidence="9" id="KW-0805">Transcription regulation</keyword>
<dbReference type="EC" id="2.3.1.48" evidence="3"/>
<dbReference type="InterPro" id="IPR036388">
    <property type="entry name" value="WH-like_DNA-bd_sf"/>
</dbReference>
<evidence type="ECO:0000256" key="6">
    <source>
        <dbReference type="ARBA" id="ARBA00022771"/>
    </source>
</evidence>
<dbReference type="OrthoDB" id="787137at2759"/>
<evidence type="ECO:0000256" key="5">
    <source>
        <dbReference type="ARBA" id="ARBA00022723"/>
    </source>
</evidence>
<name>A0A1E5RPB7_HANUV</name>
<reference evidence="16" key="1">
    <citation type="journal article" date="2016" name="Genome Announc.">
        <title>Genome sequences of three species of Hanseniaspora isolated from spontaneous wine fermentations.</title>
        <authorList>
            <person name="Sternes P.R."/>
            <person name="Lee D."/>
            <person name="Kutyna D.R."/>
            <person name="Borneman A.R."/>
        </authorList>
    </citation>
    <scope>NUCLEOTIDE SEQUENCE [LARGE SCALE GENOMIC DNA]</scope>
    <source>
        <strain evidence="16">AWRI3580</strain>
    </source>
</reference>
<evidence type="ECO:0000256" key="2">
    <source>
        <dbReference type="ARBA" id="ARBA00010107"/>
    </source>
</evidence>
<keyword evidence="8" id="KW-0007">Acetylation</keyword>
<accession>A0A1E5RPB7</accession>
<dbReference type="PANTHER" id="PTHR10615:SF219">
    <property type="entry name" value="HISTONE ACETYLTRANSFERASE KAT5"/>
    <property type="match status" value="1"/>
</dbReference>
<dbReference type="EMBL" id="LPNN01000004">
    <property type="protein sequence ID" value="OEJ88727.1"/>
    <property type="molecule type" value="Genomic_DNA"/>
</dbReference>
<protein>
    <recommendedName>
        <fullName evidence="3">histone acetyltransferase</fullName>
        <ecNumber evidence="3">2.3.1.48</ecNumber>
    </recommendedName>
</protein>
<evidence type="ECO:0000256" key="7">
    <source>
        <dbReference type="ARBA" id="ARBA00022833"/>
    </source>
</evidence>
<evidence type="ECO:0000256" key="13">
    <source>
        <dbReference type="PIRSR" id="PIRSR602717-51"/>
    </source>
</evidence>
<evidence type="ECO:0000256" key="12">
    <source>
        <dbReference type="ARBA" id="ARBA00023315"/>
    </source>
</evidence>
<feature type="active site" description="Proton donor/acceptor" evidence="13">
    <location>
        <position position="259"/>
    </location>
</feature>
<evidence type="ECO:0000259" key="14">
    <source>
        <dbReference type="PROSITE" id="PS51726"/>
    </source>
</evidence>
<keyword evidence="5" id="KW-0479">Metal-binding</keyword>
<dbReference type="GO" id="GO:0006355">
    <property type="term" value="P:regulation of DNA-templated transcription"/>
    <property type="evidence" value="ECO:0007669"/>
    <property type="project" value="InterPro"/>
</dbReference>
<dbReference type="GO" id="GO:0035267">
    <property type="term" value="C:NuA4 histone acetyltransferase complex"/>
    <property type="evidence" value="ECO:0007669"/>
    <property type="project" value="TreeGrafter"/>
</dbReference>
<keyword evidence="7" id="KW-0862">Zinc</keyword>